<accession>A0A0E9SMW1</accession>
<dbReference type="EMBL" id="GBXM01066005">
    <property type="protein sequence ID" value="JAH42572.1"/>
    <property type="molecule type" value="Transcribed_RNA"/>
</dbReference>
<reference evidence="1" key="2">
    <citation type="journal article" date="2015" name="Fish Shellfish Immunol.">
        <title>Early steps in the European eel (Anguilla anguilla)-Vibrio vulnificus interaction in the gills: Role of the RtxA13 toxin.</title>
        <authorList>
            <person name="Callol A."/>
            <person name="Pajuelo D."/>
            <person name="Ebbesson L."/>
            <person name="Teles M."/>
            <person name="MacKenzie S."/>
            <person name="Amaro C."/>
        </authorList>
    </citation>
    <scope>NUCLEOTIDE SEQUENCE</scope>
</reference>
<sequence>MFVCFVKEVTVTLPNCKVHLCKAFSRCLYVVATLSPVTSGGSLPRPTDLRFQPIRLAL</sequence>
<organism evidence="1">
    <name type="scientific">Anguilla anguilla</name>
    <name type="common">European freshwater eel</name>
    <name type="synonym">Muraena anguilla</name>
    <dbReference type="NCBI Taxonomy" id="7936"/>
    <lineage>
        <taxon>Eukaryota</taxon>
        <taxon>Metazoa</taxon>
        <taxon>Chordata</taxon>
        <taxon>Craniata</taxon>
        <taxon>Vertebrata</taxon>
        <taxon>Euteleostomi</taxon>
        <taxon>Actinopterygii</taxon>
        <taxon>Neopterygii</taxon>
        <taxon>Teleostei</taxon>
        <taxon>Anguilliformes</taxon>
        <taxon>Anguillidae</taxon>
        <taxon>Anguilla</taxon>
    </lineage>
</organism>
<reference evidence="1" key="1">
    <citation type="submission" date="2014-11" db="EMBL/GenBank/DDBJ databases">
        <authorList>
            <person name="Amaro Gonzalez C."/>
        </authorList>
    </citation>
    <scope>NUCLEOTIDE SEQUENCE</scope>
</reference>
<dbReference type="AlphaFoldDB" id="A0A0E9SMW1"/>
<proteinExistence type="predicted"/>
<name>A0A0E9SMW1_ANGAN</name>
<evidence type="ECO:0000313" key="1">
    <source>
        <dbReference type="EMBL" id="JAH42572.1"/>
    </source>
</evidence>
<protein>
    <submittedName>
        <fullName evidence="1">Uncharacterized protein</fullName>
    </submittedName>
</protein>